<evidence type="ECO:0000256" key="3">
    <source>
        <dbReference type="ARBA" id="ARBA00023163"/>
    </source>
</evidence>
<dbReference type="CDD" id="cd06284">
    <property type="entry name" value="PBP1_LacI-like"/>
    <property type="match status" value="1"/>
</dbReference>
<sequence length="327" mass="37157">MATIQEVAKYAGVSVATVSRVINTPDKVRKHTQFKVQNAIRELNYEPSVLGRSLRTSQTRLFLVLLPSISNPFYAQIINGIQNKAIESGYNILLCETDSDPAREVIFFNMIKNKLADGIISMDPTVNKERLIELSTKYPIVQCSEYAKDNTLSYVTIDSERAAYQAVKHLIKLGHKKIGLINFDKKFLYASERYRGYEKALKEFDLEIKDDWIYNTKHLNFESGQQAMRVLLNQADRPTAVFAVSDVLAVGALKELHINQLRVPEEMALFGFDNIEFSNVVYPPLTTVAQPMYDMGSISVQMLMSKIRGEEVESLVLDHHLIIRETT</sequence>
<keyword evidence="3" id="KW-0804">Transcription</keyword>
<organism evidence="5 6">
    <name type="scientific">Oceanobacillus sojae</name>
    <dbReference type="NCBI Taxonomy" id="582851"/>
    <lineage>
        <taxon>Bacteria</taxon>
        <taxon>Bacillati</taxon>
        <taxon>Bacillota</taxon>
        <taxon>Bacilli</taxon>
        <taxon>Bacillales</taxon>
        <taxon>Bacillaceae</taxon>
        <taxon>Oceanobacillus</taxon>
    </lineage>
</organism>
<reference evidence="5 6" key="1">
    <citation type="submission" date="2019-07" db="EMBL/GenBank/DDBJ databases">
        <title>Whole genome shotgun sequence of Oceanobacillus sojae NBRC 105379.</title>
        <authorList>
            <person name="Hosoyama A."/>
            <person name="Uohara A."/>
            <person name="Ohji S."/>
            <person name="Ichikawa N."/>
        </authorList>
    </citation>
    <scope>NUCLEOTIDE SEQUENCE [LARGE SCALE GENOMIC DNA]</scope>
    <source>
        <strain evidence="5 6">NBRC 105379</strain>
    </source>
</reference>
<keyword evidence="6" id="KW-1185">Reference proteome</keyword>
<evidence type="ECO:0000256" key="1">
    <source>
        <dbReference type="ARBA" id="ARBA00023015"/>
    </source>
</evidence>
<dbReference type="Gene3D" id="3.40.50.2300">
    <property type="match status" value="2"/>
</dbReference>
<dbReference type="GO" id="GO:0000976">
    <property type="term" value="F:transcription cis-regulatory region binding"/>
    <property type="evidence" value="ECO:0007669"/>
    <property type="project" value="TreeGrafter"/>
</dbReference>
<dbReference type="Pfam" id="PF00356">
    <property type="entry name" value="LacI"/>
    <property type="match status" value="1"/>
</dbReference>
<dbReference type="EMBL" id="BJYM01000013">
    <property type="protein sequence ID" value="GEN88436.1"/>
    <property type="molecule type" value="Genomic_DNA"/>
</dbReference>
<dbReference type="Pfam" id="PF00532">
    <property type="entry name" value="Peripla_BP_1"/>
    <property type="match status" value="1"/>
</dbReference>
<dbReference type="Proteomes" id="UP000321558">
    <property type="component" value="Unassembled WGS sequence"/>
</dbReference>
<keyword evidence="2" id="KW-0238">DNA-binding</keyword>
<keyword evidence="1" id="KW-0805">Transcription regulation</keyword>
<accession>A0A511ZLX8</accession>
<evidence type="ECO:0000313" key="5">
    <source>
        <dbReference type="EMBL" id="GEN88436.1"/>
    </source>
</evidence>
<dbReference type="SUPFAM" id="SSF47413">
    <property type="entry name" value="lambda repressor-like DNA-binding domains"/>
    <property type="match status" value="1"/>
</dbReference>
<dbReference type="InterPro" id="IPR010982">
    <property type="entry name" value="Lambda_DNA-bd_dom_sf"/>
</dbReference>
<dbReference type="PROSITE" id="PS00356">
    <property type="entry name" value="HTH_LACI_1"/>
    <property type="match status" value="1"/>
</dbReference>
<dbReference type="OrthoDB" id="9784962at2"/>
<name>A0A511ZLX8_9BACI</name>
<gene>
    <name evidence="5" type="ORF">OSO01_31750</name>
</gene>
<dbReference type="SMART" id="SM00354">
    <property type="entry name" value="HTH_LACI"/>
    <property type="match status" value="1"/>
</dbReference>
<proteinExistence type="predicted"/>
<feature type="domain" description="HTH lacI-type" evidence="4">
    <location>
        <begin position="2"/>
        <end position="56"/>
    </location>
</feature>
<dbReference type="AlphaFoldDB" id="A0A511ZLX8"/>
<dbReference type="CDD" id="cd01392">
    <property type="entry name" value="HTH_LacI"/>
    <property type="match status" value="1"/>
</dbReference>
<dbReference type="SUPFAM" id="SSF53822">
    <property type="entry name" value="Periplasmic binding protein-like I"/>
    <property type="match status" value="1"/>
</dbReference>
<dbReference type="GO" id="GO:0003700">
    <property type="term" value="F:DNA-binding transcription factor activity"/>
    <property type="evidence" value="ECO:0007669"/>
    <property type="project" value="TreeGrafter"/>
</dbReference>
<dbReference type="PROSITE" id="PS50932">
    <property type="entry name" value="HTH_LACI_2"/>
    <property type="match status" value="1"/>
</dbReference>
<dbReference type="RefSeq" id="WP_147211388.1">
    <property type="nucleotide sequence ID" value="NZ_BJYM01000013.1"/>
</dbReference>
<evidence type="ECO:0000313" key="6">
    <source>
        <dbReference type="Proteomes" id="UP000321558"/>
    </source>
</evidence>
<protein>
    <submittedName>
        <fullName evidence="5">LacI family transcriptional regulator</fullName>
    </submittedName>
</protein>
<dbReference type="PANTHER" id="PTHR30146">
    <property type="entry name" value="LACI-RELATED TRANSCRIPTIONAL REPRESSOR"/>
    <property type="match status" value="1"/>
</dbReference>
<dbReference type="PANTHER" id="PTHR30146:SF109">
    <property type="entry name" value="HTH-TYPE TRANSCRIPTIONAL REGULATOR GALS"/>
    <property type="match status" value="1"/>
</dbReference>
<comment type="caution">
    <text evidence="5">The sequence shown here is derived from an EMBL/GenBank/DDBJ whole genome shotgun (WGS) entry which is preliminary data.</text>
</comment>
<dbReference type="InterPro" id="IPR001761">
    <property type="entry name" value="Peripla_BP/Lac1_sug-bd_dom"/>
</dbReference>
<evidence type="ECO:0000256" key="2">
    <source>
        <dbReference type="ARBA" id="ARBA00023125"/>
    </source>
</evidence>
<dbReference type="InterPro" id="IPR028082">
    <property type="entry name" value="Peripla_BP_I"/>
</dbReference>
<dbReference type="InterPro" id="IPR000843">
    <property type="entry name" value="HTH_LacI"/>
</dbReference>
<dbReference type="Gene3D" id="1.10.260.40">
    <property type="entry name" value="lambda repressor-like DNA-binding domains"/>
    <property type="match status" value="1"/>
</dbReference>
<dbReference type="PRINTS" id="PR00036">
    <property type="entry name" value="HTHLACI"/>
</dbReference>
<evidence type="ECO:0000259" key="4">
    <source>
        <dbReference type="PROSITE" id="PS50932"/>
    </source>
</evidence>